<keyword evidence="3" id="KW-1185">Reference proteome</keyword>
<dbReference type="EMBL" id="CP005934">
    <property type="protein sequence ID" value="AGN26443.1"/>
    <property type="molecule type" value="Genomic_DNA"/>
</dbReference>
<dbReference type="STRING" id="1295009.MMINT_11020"/>
<dbReference type="GeneID" id="41323498"/>
<dbReference type="AlphaFoldDB" id="R9TAK5"/>
<evidence type="ECO:0000256" key="1">
    <source>
        <dbReference type="SAM" id="Phobius"/>
    </source>
</evidence>
<feature type="transmembrane region" description="Helical" evidence="1">
    <location>
        <begin position="6"/>
        <end position="26"/>
    </location>
</feature>
<keyword evidence="1" id="KW-0472">Membrane</keyword>
<name>R9TAK5_METII</name>
<evidence type="ECO:0000313" key="3">
    <source>
        <dbReference type="Proteomes" id="UP000014070"/>
    </source>
</evidence>
<keyword evidence="1" id="KW-1133">Transmembrane helix</keyword>
<reference evidence="2 3" key="1">
    <citation type="journal article" date="2013" name="Genome Announc.">
        <title>Genome sequence of 'Candidatus Methanomassiliicoccus intestinalis' Issoire-Mx1, a third thermoplasmatales-related methanogenic archaeon from human feces.</title>
        <authorList>
            <person name="Borrel G."/>
            <person name="Harris H.M."/>
            <person name="Parisot N."/>
            <person name="Gaci N."/>
            <person name="Tottey W."/>
            <person name="Mihajlovski A."/>
            <person name="Deane J."/>
            <person name="Gribaldo S."/>
            <person name="Bardot O."/>
            <person name="Peyretaillade E."/>
            <person name="Peyret P."/>
            <person name="O'Toole P.W."/>
            <person name="Brugere J.F."/>
        </authorList>
    </citation>
    <scope>NUCLEOTIDE SEQUENCE [LARGE SCALE GENOMIC DNA]</scope>
    <source>
        <strain evidence="2 3">Issoire-Mx1</strain>
    </source>
</reference>
<evidence type="ECO:0008006" key="4">
    <source>
        <dbReference type="Google" id="ProtNLM"/>
    </source>
</evidence>
<dbReference type="KEGG" id="mer:MMINT_11020"/>
<dbReference type="Proteomes" id="UP000014070">
    <property type="component" value="Chromosome"/>
</dbReference>
<sequence length="384" mass="42899">MEQKKIIAIVAVIILLVAAIGVIVYTQSEGDEPQKKGLYRLDATVSDVNMGQCSATPGVILTFEQMYADYYGELVDDTLTIEDAKKDTEFWNKYGQWTPIIKDNGDGTYTVESVTGAKGHESETLIIPPVDTVVSLGTMYTETMYFLACTLYGVEPYTEEGLHNADVGAYLQSHIAGGMSYDYYVTNEVEYMLSYIDKSSYLDLGVNSVQTVEKEKLMQILEDAGENGTKEVLYLASGTRLTTDYYDNNVEPCKKTGSYYAFFGPTEISEVYSSIECIGHLTGFDDKTIQELIENIQLRLYKVYHSVQEKTDGTSSGYAYWESSSGKAIKSAMGKIIVEFLGFDSKLLDGAEHDMESLLQDKPSYLIFYTNDTRTDAEKMRTNI</sequence>
<evidence type="ECO:0000313" key="2">
    <source>
        <dbReference type="EMBL" id="AGN26443.1"/>
    </source>
</evidence>
<keyword evidence="1" id="KW-0812">Transmembrane</keyword>
<gene>
    <name evidence="2" type="ORF">MMINT_11020</name>
</gene>
<proteinExistence type="predicted"/>
<dbReference type="HOGENOM" id="CLU_718872_0_0_2"/>
<organism evidence="2 3">
    <name type="scientific">Methanomassiliicoccus intestinalis (strain Issoire-Mx1)</name>
    <dbReference type="NCBI Taxonomy" id="1295009"/>
    <lineage>
        <taxon>Archaea</taxon>
        <taxon>Methanobacteriati</taxon>
        <taxon>Thermoplasmatota</taxon>
        <taxon>Thermoplasmata</taxon>
        <taxon>Methanomassiliicoccales</taxon>
        <taxon>Methanomassiliicoccaceae</taxon>
        <taxon>Methanomassiliicoccus</taxon>
    </lineage>
</organism>
<accession>R9TAK5</accession>
<protein>
    <recommendedName>
        <fullName evidence="4">Periplasmic binding protein</fullName>
    </recommendedName>
</protein>
<dbReference type="RefSeq" id="WP_020448968.1">
    <property type="nucleotide sequence ID" value="NC_021353.1"/>
</dbReference>
<dbReference type="InParanoid" id="R9TAK5"/>